<accession>A0AAE0C2L4</accession>
<dbReference type="AlphaFoldDB" id="A0AAE0C2L4"/>
<dbReference type="Gene3D" id="2.102.10.10">
    <property type="entry name" value="Rieske [2Fe-2S] iron-sulphur domain"/>
    <property type="match status" value="1"/>
</dbReference>
<dbReference type="CDD" id="cd03469">
    <property type="entry name" value="Rieske_RO_Alpha_N"/>
    <property type="match status" value="1"/>
</dbReference>
<evidence type="ECO:0000256" key="1">
    <source>
        <dbReference type="ARBA" id="ARBA00022714"/>
    </source>
</evidence>
<sequence length="579" mass="63569">MQLKKPRQTAGTFKVRTPERRTLKIRSNIQPPDPARRSMKTLQSAHNNESRAIAIGMLEATESPFMIALTRATATAIISGLAFESFQIVTKIAGSLGPGISQLIQPNIVEDHLVALAVGSLMYSVEAHLITKFAGAAHSLEKSGAEDSKLAESDGEWEKTLSINVSTNSPNTSPKIHEEPSKISAVQRPPSKEDTSTPSTKEGSVDTRYIPNLQTTPGEWTHGFLADRHKKANDRRMYLKNFWYAAGLSTHVTKSKPAAVQMFGESLVLYRGEDNQVHCLSDVCPHRGAPLSGGWVEKKDGKNCIVCPYHGWAFDSDGRLLEVPANAAGETLPKRPLLGSYPIEERGGFVWLFWGSKSMPEDARPPIPLVPELEDPQWSASYGEFEFNAPYMPVFENAIDMAHIHYLHNGSFGNQGAPEISEIKAEIDAYGVTSTFSMQNKPPSVLWEFAKTPKVDVTAKALLPTTSVISFTLGAGISMITFVNTVPVSATKSINRFALVRNFAGWGGALADKVAVESMFDIFGEDKAMIEQLLPEQIIKEINVRADLPQLKYRQLRQSYLDMGYGVLPEMTQNGGADH</sequence>
<feature type="compositionally biased region" description="Polar residues" evidence="6">
    <location>
        <begin position="164"/>
        <end position="174"/>
    </location>
</feature>
<evidence type="ECO:0000313" key="9">
    <source>
        <dbReference type="Proteomes" id="UP001190700"/>
    </source>
</evidence>
<dbReference type="Pfam" id="PF00355">
    <property type="entry name" value="Rieske"/>
    <property type="match status" value="1"/>
</dbReference>
<evidence type="ECO:0000256" key="2">
    <source>
        <dbReference type="ARBA" id="ARBA00022723"/>
    </source>
</evidence>
<keyword evidence="3" id="KW-0560">Oxidoreductase</keyword>
<organism evidence="8 9">
    <name type="scientific">Cymbomonas tetramitiformis</name>
    <dbReference type="NCBI Taxonomy" id="36881"/>
    <lineage>
        <taxon>Eukaryota</taxon>
        <taxon>Viridiplantae</taxon>
        <taxon>Chlorophyta</taxon>
        <taxon>Pyramimonadophyceae</taxon>
        <taxon>Pyramimonadales</taxon>
        <taxon>Pyramimonadaceae</taxon>
        <taxon>Cymbomonas</taxon>
    </lineage>
</organism>
<dbReference type="GO" id="GO:0016491">
    <property type="term" value="F:oxidoreductase activity"/>
    <property type="evidence" value="ECO:0007669"/>
    <property type="project" value="UniProtKB-KW"/>
</dbReference>
<comment type="caution">
    <text evidence="8">The sequence shown here is derived from an EMBL/GenBank/DDBJ whole genome shotgun (WGS) entry which is preliminary data.</text>
</comment>
<dbReference type="EMBL" id="LGRX02029103">
    <property type="protein sequence ID" value="KAK3247277.1"/>
    <property type="molecule type" value="Genomic_DNA"/>
</dbReference>
<keyword evidence="4" id="KW-0408">Iron</keyword>
<name>A0AAE0C2L4_9CHLO</name>
<keyword evidence="9" id="KW-1185">Reference proteome</keyword>
<protein>
    <recommendedName>
        <fullName evidence="7">Rieske domain-containing protein</fullName>
    </recommendedName>
</protein>
<gene>
    <name evidence="8" type="ORF">CYMTET_43220</name>
</gene>
<keyword evidence="1" id="KW-0001">2Fe-2S</keyword>
<dbReference type="Pfam" id="PF19112">
    <property type="entry name" value="VanA_C"/>
    <property type="match status" value="1"/>
</dbReference>
<dbReference type="SUPFAM" id="SSF55961">
    <property type="entry name" value="Bet v1-like"/>
    <property type="match status" value="1"/>
</dbReference>
<dbReference type="GO" id="GO:0005737">
    <property type="term" value="C:cytoplasm"/>
    <property type="evidence" value="ECO:0007669"/>
    <property type="project" value="TreeGrafter"/>
</dbReference>
<feature type="domain" description="Rieske" evidence="7">
    <location>
        <begin position="243"/>
        <end position="352"/>
    </location>
</feature>
<dbReference type="PROSITE" id="PS51296">
    <property type="entry name" value="RIESKE"/>
    <property type="match status" value="1"/>
</dbReference>
<dbReference type="PANTHER" id="PTHR21266:SF60">
    <property type="entry name" value="3-KETOSTEROID-9-ALPHA-MONOOXYGENASE, OXYGENASE COMPONENT"/>
    <property type="match status" value="1"/>
</dbReference>
<evidence type="ECO:0000256" key="3">
    <source>
        <dbReference type="ARBA" id="ARBA00023002"/>
    </source>
</evidence>
<reference evidence="8 9" key="1">
    <citation type="journal article" date="2015" name="Genome Biol. Evol.">
        <title>Comparative Genomics of a Bacterivorous Green Alga Reveals Evolutionary Causalities and Consequences of Phago-Mixotrophic Mode of Nutrition.</title>
        <authorList>
            <person name="Burns J.A."/>
            <person name="Paasch A."/>
            <person name="Narechania A."/>
            <person name="Kim E."/>
        </authorList>
    </citation>
    <scope>NUCLEOTIDE SEQUENCE [LARGE SCALE GENOMIC DNA]</scope>
    <source>
        <strain evidence="8 9">PLY_AMNH</strain>
    </source>
</reference>
<dbReference type="InterPro" id="IPR050584">
    <property type="entry name" value="Cholesterol_7-desaturase"/>
</dbReference>
<dbReference type="InterPro" id="IPR017941">
    <property type="entry name" value="Rieske_2Fe-2S"/>
</dbReference>
<proteinExistence type="predicted"/>
<feature type="region of interest" description="Disordered" evidence="6">
    <location>
        <begin position="164"/>
        <end position="212"/>
    </location>
</feature>
<keyword evidence="2" id="KW-0479">Metal-binding</keyword>
<evidence type="ECO:0000259" key="7">
    <source>
        <dbReference type="PROSITE" id="PS51296"/>
    </source>
</evidence>
<evidence type="ECO:0000313" key="8">
    <source>
        <dbReference type="EMBL" id="KAK3247277.1"/>
    </source>
</evidence>
<dbReference type="PANTHER" id="PTHR21266">
    <property type="entry name" value="IRON-SULFUR DOMAIN CONTAINING PROTEIN"/>
    <property type="match status" value="1"/>
</dbReference>
<evidence type="ECO:0000256" key="6">
    <source>
        <dbReference type="SAM" id="MobiDB-lite"/>
    </source>
</evidence>
<keyword evidence="5" id="KW-0411">Iron-sulfur</keyword>
<dbReference type="InterPro" id="IPR036922">
    <property type="entry name" value="Rieske_2Fe-2S_sf"/>
</dbReference>
<evidence type="ECO:0000256" key="5">
    <source>
        <dbReference type="ARBA" id="ARBA00023014"/>
    </source>
</evidence>
<dbReference type="GO" id="GO:0046872">
    <property type="term" value="F:metal ion binding"/>
    <property type="evidence" value="ECO:0007669"/>
    <property type="project" value="UniProtKB-KW"/>
</dbReference>
<dbReference type="InterPro" id="IPR044043">
    <property type="entry name" value="VanA_C_cat"/>
</dbReference>
<dbReference type="Proteomes" id="UP001190700">
    <property type="component" value="Unassembled WGS sequence"/>
</dbReference>
<dbReference type="SUPFAM" id="SSF50022">
    <property type="entry name" value="ISP domain"/>
    <property type="match status" value="1"/>
</dbReference>
<evidence type="ECO:0000256" key="4">
    <source>
        <dbReference type="ARBA" id="ARBA00023004"/>
    </source>
</evidence>
<dbReference type="GO" id="GO:0051537">
    <property type="term" value="F:2 iron, 2 sulfur cluster binding"/>
    <property type="evidence" value="ECO:0007669"/>
    <property type="project" value="UniProtKB-KW"/>
</dbReference>
<dbReference type="Gene3D" id="3.90.380.10">
    <property type="entry name" value="Naphthalene 1,2-dioxygenase Alpha Subunit, Chain A, domain 1"/>
    <property type="match status" value="1"/>
</dbReference>